<dbReference type="OrthoDB" id="3879658at2759"/>
<dbReference type="GO" id="GO:0004553">
    <property type="term" value="F:hydrolase activity, hydrolyzing O-glycosyl compounds"/>
    <property type="evidence" value="ECO:0007669"/>
    <property type="project" value="InterPro"/>
</dbReference>
<feature type="region of interest" description="Disordered" evidence="4">
    <location>
        <begin position="577"/>
        <end position="706"/>
    </location>
</feature>
<keyword evidence="5" id="KW-0812">Transmembrane</keyword>
<feature type="compositionally biased region" description="Gly residues" evidence="4">
    <location>
        <begin position="159"/>
        <end position="181"/>
    </location>
</feature>
<evidence type="ECO:0000256" key="3">
    <source>
        <dbReference type="ARBA" id="ARBA00023295"/>
    </source>
</evidence>
<gene>
    <name evidence="6" type="ORF">KVT40_002505</name>
</gene>
<dbReference type="EMBL" id="JAESVG020000003">
    <property type="protein sequence ID" value="KAG8628640.1"/>
    <property type="molecule type" value="Genomic_DNA"/>
</dbReference>
<comment type="similarity">
    <text evidence="1">Belongs to the glycosyl hydrolase 43 family.</text>
</comment>
<dbReference type="GO" id="GO:0005975">
    <property type="term" value="P:carbohydrate metabolic process"/>
    <property type="evidence" value="ECO:0007669"/>
    <property type="project" value="InterPro"/>
</dbReference>
<keyword evidence="5" id="KW-1133">Transmembrane helix</keyword>
<feature type="compositionally biased region" description="Low complexity" evidence="4">
    <location>
        <begin position="627"/>
        <end position="662"/>
    </location>
</feature>
<dbReference type="PANTHER" id="PTHR42812">
    <property type="entry name" value="BETA-XYLOSIDASE"/>
    <property type="match status" value="1"/>
</dbReference>
<feature type="compositionally biased region" description="Polar residues" evidence="4">
    <location>
        <begin position="20"/>
        <end position="36"/>
    </location>
</feature>
<evidence type="ECO:0000256" key="2">
    <source>
        <dbReference type="ARBA" id="ARBA00022801"/>
    </source>
</evidence>
<dbReference type="PANTHER" id="PTHR42812:SF5">
    <property type="entry name" value="ENDO-ARABINASE"/>
    <property type="match status" value="1"/>
</dbReference>
<sequence length="706" mass="74628">MQSDLHNDLRRSAVPPRLQIITTAHHTNPESLQSPLTPVELRRRSTVAPPSPQKSERVMSAVEEKQVESLATKLPPPPPYPGAKLSFYKRFFCKPRNPDPEKLNDPSNYRFSFLSRGFILASFMLLLLLTVIIAPVVGTWHHRNRTSSGSGDRADGFQLGDGPGSRGGQGGTDTGAAGRGPGPYSNANGTAASGSIGSTRSALGLGPNTTVALGVFSNFADPYILQHEGVWYAYATNNAIGAAYAPKDGAQWRFDLNNVQMAVSTDFYNWNLTAHTSEPLPNVGAWSDNTRRKYNPKLPQAGVWAPMVFQRPSDKKWIMYYSARPGDNVNMHCIGAAVSTGLSPAGPFIPEANAFTCPQSLGGAIDPTPYIETEADGTSTIYIIYKIDGNNRGHGGQCGNTVPPLQKTPIMLQKTKSDGVTPDGDPIELLDRDSADHDGPLVEAPALVKSDKGTYFLFFSSGCTANDNYDVKYATSSSVSGPYVRANKPLLHTRMYNLLSPGSCSLAKGDDGKWRIAFHARVYTIYGGLRSMFTSGVKMNGTEATLFNPDQGNSTITIVDQAKRQVQFAPDAIAVPLKHSQGGHGHGSGGSGGAAPDPVDNNGDGSDDSDGDDDGNDSGDGIDDSGDPVSAIPSAAPTAAPGKGKATTMTTKTRTTLVPRATEGAGVRPGKVHKGRPAGGKGTKGKKGGKGGKGRGKGEDIDGRDS</sequence>
<comment type="caution">
    <text evidence="6">The sequence shown here is derived from an EMBL/GenBank/DDBJ whole genome shotgun (WGS) entry which is preliminary data.</text>
</comment>
<dbReference type="InterPro" id="IPR023296">
    <property type="entry name" value="Glyco_hydro_beta-prop_sf"/>
</dbReference>
<dbReference type="CDD" id="cd08999">
    <property type="entry name" value="GH43_ABN-like"/>
    <property type="match status" value="1"/>
</dbReference>
<dbReference type="AlphaFoldDB" id="A0A8K0L496"/>
<evidence type="ECO:0000256" key="1">
    <source>
        <dbReference type="ARBA" id="ARBA00009865"/>
    </source>
</evidence>
<feature type="compositionally biased region" description="Gly residues" evidence="4">
    <location>
        <begin position="582"/>
        <end position="593"/>
    </location>
</feature>
<feature type="compositionally biased region" description="Basic and acidic residues" evidence="4">
    <location>
        <begin position="696"/>
        <end position="706"/>
    </location>
</feature>
<accession>A0A8K0L496</accession>
<evidence type="ECO:0008006" key="8">
    <source>
        <dbReference type="Google" id="ProtNLM"/>
    </source>
</evidence>
<dbReference type="Pfam" id="PF04616">
    <property type="entry name" value="Glyco_hydro_43"/>
    <property type="match status" value="1"/>
</dbReference>
<evidence type="ECO:0000256" key="5">
    <source>
        <dbReference type="SAM" id="Phobius"/>
    </source>
</evidence>
<protein>
    <recommendedName>
        <fullName evidence="8">Arabinanase/levansucrase/invertase</fullName>
    </recommendedName>
</protein>
<name>A0A8K0L496_9PEZI</name>
<proteinExistence type="inferred from homology"/>
<feature type="compositionally biased region" description="Basic residues" evidence="4">
    <location>
        <begin position="683"/>
        <end position="695"/>
    </location>
</feature>
<evidence type="ECO:0000256" key="4">
    <source>
        <dbReference type="SAM" id="MobiDB-lite"/>
    </source>
</evidence>
<dbReference type="InterPro" id="IPR006710">
    <property type="entry name" value="Glyco_hydro_43"/>
</dbReference>
<feature type="compositionally biased region" description="Acidic residues" evidence="4">
    <location>
        <begin position="605"/>
        <end position="626"/>
    </location>
</feature>
<keyword evidence="5" id="KW-0472">Membrane</keyword>
<feature type="compositionally biased region" description="Basic and acidic residues" evidence="4">
    <location>
        <begin position="1"/>
        <end position="11"/>
    </location>
</feature>
<feature type="region of interest" description="Disordered" evidence="4">
    <location>
        <begin position="1"/>
        <end position="58"/>
    </location>
</feature>
<keyword evidence="7" id="KW-1185">Reference proteome</keyword>
<keyword evidence="2" id="KW-0378">Hydrolase</keyword>
<keyword evidence="3" id="KW-0326">Glycosidase</keyword>
<organism evidence="6 7">
    <name type="scientific">Elsinoe batatas</name>
    <dbReference type="NCBI Taxonomy" id="2601811"/>
    <lineage>
        <taxon>Eukaryota</taxon>
        <taxon>Fungi</taxon>
        <taxon>Dikarya</taxon>
        <taxon>Ascomycota</taxon>
        <taxon>Pezizomycotina</taxon>
        <taxon>Dothideomycetes</taxon>
        <taxon>Dothideomycetidae</taxon>
        <taxon>Myriangiales</taxon>
        <taxon>Elsinoaceae</taxon>
        <taxon>Elsinoe</taxon>
    </lineage>
</organism>
<feature type="region of interest" description="Disordered" evidence="4">
    <location>
        <begin position="143"/>
        <end position="192"/>
    </location>
</feature>
<dbReference type="InterPro" id="IPR051795">
    <property type="entry name" value="Glycosyl_Hydrlase_43"/>
</dbReference>
<evidence type="ECO:0000313" key="6">
    <source>
        <dbReference type="EMBL" id="KAG8628640.1"/>
    </source>
</evidence>
<dbReference type="Gene3D" id="2.115.10.20">
    <property type="entry name" value="Glycosyl hydrolase domain, family 43"/>
    <property type="match status" value="1"/>
</dbReference>
<dbReference type="Proteomes" id="UP000809789">
    <property type="component" value="Unassembled WGS sequence"/>
</dbReference>
<feature type="transmembrane region" description="Helical" evidence="5">
    <location>
        <begin position="118"/>
        <end position="140"/>
    </location>
</feature>
<dbReference type="SUPFAM" id="SSF75005">
    <property type="entry name" value="Arabinanase/levansucrase/invertase"/>
    <property type="match status" value="1"/>
</dbReference>
<evidence type="ECO:0000313" key="7">
    <source>
        <dbReference type="Proteomes" id="UP000809789"/>
    </source>
</evidence>
<reference evidence="6" key="1">
    <citation type="submission" date="2021-07" db="EMBL/GenBank/DDBJ databases">
        <title>Elsinoe batatas strain:CRI-CJ2 Genome sequencing and assembly.</title>
        <authorList>
            <person name="Huang L."/>
        </authorList>
    </citation>
    <scope>NUCLEOTIDE SEQUENCE</scope>
    <source>
        <strain evidence="6">CRI-CJ2</strain>
    </source>
</reference>